<dbReference type="RefSeq" id="WP_008587403.1">
    <property type="nucleotide sequence ID" value="NZ_FNOS01000004.1"/>
</dbReference>
<sequence length="43" mass="4919">MKNLIRKAVSYAKRNPEKTKRYARKAYNTVSKRGSSKGKTSSK</sequence>
<name>A0A1H3GJ31_9BACI</name>
<dbReference type="EMBL" id="FNOS01000004">
    <property type="protein sequence ID" value="SDY03323.1"/>
    <property type="molecule type" value="Genomic_DNA"/>
</dbReference>
<protein>
    <submittedName>
        <fullName evidence="2">Uncharacterized protein</fullName>
    </submittedName>
</protein>
<evidence type="ECO:0000256" key="1">
    <source>
        <dbReference type="SAM" id="MobiDB-lite"/>
    </source>
</evidence>
<organism evidence="2 3">
    <name type="scientific">Salimicrobium album</name>
    <dbReference type="NCBI Taxonomy" id="50717"/>
    <lineage>
        <taxon>Bacteria</taxon>
        <taxon>Bacillati</taxon>
        <taxon>Bacillota</taxon>
        <taxon>Bacilli</taxon>
        <taxon>Bacillales</taxon>
        <taxon>Bacillaceae</taxon>
        <taxon>Salimicrobium</taxon>
    </lineage>
</organism>
<reference evidence="2 3" key="1">
    <citation type="submission" date="2016-10" db="EMBL/GenBank/DDBJ databases">
        <authorList>
            <person name="Varghese N."/>
            <person name="Submissions S."/>
        </authorList>
    </citation>
    <scope>NUCLEOTIDE SEQUENCE [LARGE SCALE GENOMIC DNA]</scope>
    <source>
        <strain evidence="2 3">DSM 20748</strain>
    </source>
</reference>
<keyword evidence="3" id="KW-1185">Reference proteome</keyword>
<comment type="caution">
    <text evidence="2">The sequence shown here is derived from an EMBL/GenBank/DDBJ whole genome shotgun (WGS) entry which is preliminary data.</text>
</comment>
<feature type="region of interest" description="Disordered" evidence="1">
    <location>
        <begin position="1"/>
        <end position="43"/>
    </location>
</feature>
<feature type="compositionally biased region" description="Basic residues" evidence="1">
    <location>
        <begin position="34"/>
        <end position="43"/>
    </location>
</feature>
<evidence type="ECO:0000313" key="3">
    <source>
        <dbReference type="Proteomes" id="UP000198647"/>
    </source>
</evidence>
<evidence type="ECO:0000313" key="2">
    <source>
        <dbReference type="EMBL" id="SDY03323.1"/>
    </source>
</evidence>
<dbReference type="Proteomes" id="UP000198647">
    <property type="component" value="Unassembled WGS sequence"/>
</dbReference>
<proteinExistence type="predicted"/>
<gene>
    <name evidence="2" type="ORF">SAMN04488081_1957</name>
</gene>
<accession>A0A1H3GJ31</accession>